<sequence>MFGGEEGEQRRRCIRELILVVGFDGIGDGSFKISCSQPKCQPLFPSFSKISIYRFIMLHLRFASIHPFEPMKTILTPLRGGDNDGVLFNEFIAFMPRFTSKIYISHQSLSF</sequence>
<evidence type="ECO:0000313" key="2">
    <source>
        <dbReference type="Proteomes" id="UP000024404"/>
    </source>
</evidence>
<keyword evidence="2" id="KW-1185">Reference proteome</keyword>
<dbReference type="EMBL" id="CMVM020000336">
    <property type="status" value="NOT_ANNOTATED_CDS"/>
    <property type="molecule type" value="Genomic_DNA"/>
</dbReference>
<evidence type="ECO:0000313" key="1">
    <source>
        <dbReference type="EnsemblMetazoa" id="OVOC10406.1"/>
    </source>
</evidence>
<organism evidence="1 2">
    <name type="scientific">Onchocerca volvulus</name>
    <dbReference type="NCBI Taxonomy" id="6282"/>
    <lineage>
        <taxon>Eukaryota</taxon>
        <taxon>Metazoa</taxon>
        <taxon>Ecdysozoa</taxon>
        <taxon>Nematoda</taxon>
        <taxon>Chromadorea</taxon>
        <taxon>Rhabditida</taxon>
        <taxon>Spirurina</taxon>
        <taxon>Spiruromorpha</taxon>
        <taxon>Filarioidea</taxon>
        <taxon>Onchocercidae</taxon>
        <taxon>Onchocerca</taxon>
    </lineage>
</organism>
<reference evidence="1" key="2">
    <citation type="submission" date="2022-06" db="UniProtKB">
        <authorList>
            <consortium name="EnsemblMetazoa"/>
        </authorList>
    </citation>
    <scope>IDENTIFICATION</scope>
</reference>
<accession>A0A8R1XKL2</accession>
<name>A0A8R1XKL2_ONCVO</name>
<dbReference type="AlphaFoldDB" id="A0A8R1XKL2"/>
<dbReference type="EnsemblMetazoa" id="OVOC10406.1">
    <property type="protein sequence ID" value="OVOC10406.1"/>
    <property type="gene ID" value="WBGene00247215"/>
</dbReference>
<reference evidence="2" key="1">
    <citation type="submission" date="2013-10" db="EMBL/GenBank/DDBJ databases">
        <title>Genome sequencing of Onchocerca volvulus.</title>
        <authorList>
            <person name="Cotton J."/>
            <person name="Tsai J."/>
            <person name="Stanley E."/>
            <person name="Tracey A."/>
            <person name="Holroyd N."/>
            <person name="Lustigman S."/>
            <person name="Berriman M."/>
        </authorList>
    </citation>
    <scope>NUCLEOTIDE SEQUENCE</scope>
</reference>
<dbReference type="Proteomes" id="UP000024404">
    <property type="component" value="Unassembled WGS sequence"/>
</dbReference>
<protein>
    <submittedName>
        <fullName evidence="1">Uncharacterized protein</fullName>
    </submittedName>
</protein>
<proteinExistence type="predicted"/>